<comment type="caution">
    <text evidence="1">The sequence shown here is derived from an EMBL/GenBank/DDBJ whole genome shotgun (WGS) entry which is preliminary data.</text>
</comment>
<gene>
    <name evidence="1" type="ORF">EYF80_026529</name>
</gene>
<dbReference type="EMBL" id="SRLO01000277">
    <property type="protein sequence ID" value="TNN63278.1"/>
    <property type="molecule type" value="Genomic_DNA"/>
</dbReference>
<keyword evidence="2" id="KW-1185">Reference proteome</keyword>
<protein>
    <submittedName>
        <fullName evidence="1">Uncharacterized protein</fullName>
    </submittedName>
</protein>
<dbReference type="Proteomes" id="UP000314294">
    <property type="component" value="Unassembled WGS sequence"/>
</dbReference>
<proteinExistence type="predicted"/>
<reference evidence="1 2" key="1">
    <citation type="submission" date="2019-03" db="EMBL/GenBank/DDBJ databases">
        <title>First draft genome of Liparis tanakae, snailfish: a comprehensive survey of snailfish specific genes.</title>
        <authorList>
            <person name="Kim W."/>
            <person name="Song I."/>
            <person name="Jeong J.-H."/>
            <person name="Kim D."/>
            <person name="Kim S."/>
            <person name="Ryu S."/>
            <person name="Song J.Y."/>
            <person name="Lee S.K."/>
        </authorList>
    </citation>
    <scope>NUCLEOTIDE SEQUENCE [LARGE SCALE GENOMIC DNA]</scope>
    <source>
        <tissue evidence="1">Muscle</tissue>
    </source>
</reference>
<name>A0A4Z2HBN3_9TELE</name>
<dbReference type="AlphaFoldDB" id="A0A4Z2HBN3"/>
<accession>A0A4Z2HBN3</accession>
<evidence type="ECO:0000313" key="1">
    <source>
        <dbReference type="EMBL" id="TNN63278.1"/>
    </source>
</evidence>
<sequence length="131" mass="14568">MIDTLPACFWCYTLSVVQNGLPRTETALEACVGRNQLAYVRLFAYLLFTLCEEHLDGNVRMARLKHLGAQGLTSHRCSGHTQRPPLRHTRTGLYGHRPVGDEARLSPVVPAVEEPSSVTVNSLLWGVNVRT</sequence>
<evidence type="ECO:0000313" key="2">
    <source>
        <dbReference type="Proteomes" id="UP000314294"/>
    </source>
</evidence>
<organism evidence="1 2">
    <name type="scientific">Liparis tanakae</name>
    <name type="common">Tanaka's snailfish</name>
    <dbReference type="NCBI Taxonomy" id="230148"/>
    <lineage>
        <taxon>Eukaryota</taxon>
        <taxon>Metazoa</taxon>
        <taxon>Chordata</taxon>
        <taxon>Craniata</taxon>
        <taxon>Vertebrata</taxon>
        <taxon>Euteleostomi</taxon>
        <taxon>Actinopterygii</taxon>
        <taxon>Neopterygii</taxon>
        <taxon>Teleostei</taxon>
        <taxon>Neoteleostei</taxon>
        <taxon>Acanthomorphata</taxon>
        <taxon>Eupercaria</taxon>
        <taxon>Perciformes</taxon>
        <taxon>Cottioidei</taxon>
        <taxon>Cottales</taxon>
        <taxon>Liparidae</taxon>
        <taxon>Liparis</taxon>
    </lineage>
</organism>